<dbReference type="PANTHER" id="PTHR21064:SF6">
    <property type="entry name" value="AMINOGLYCOSIDE PHOSPHOTRANSFERASE DOMAIN-CONTAINING PROTEIN"/>
    <property type="match status" value="1"/>
</dbReference>
<accession>A0A0D0SD29</accession>
<evidence type="ECO:0000256" key="1">
    <source>
        <dbReference type="ARBA" id="ARBA00038240"/>
    </source>
</evidence>
<dbReference type="Gene3D" id="3.30.200.20">
    <property type="entry name" value="Phosphorylase Kinase, domain 1"/>
    <property type="match status" value="1"/>
</dbReference>
<dbReference type="Gene3D" id="3.90.1200.10">
    <property type="match status" value="1"/>
</dbReference>
<evidence type="ECO:0000259" key="2">
    <source>
        <dbReference type="Pfam" id="PF01636"/>
    </source>
</evidence>
<comment type="similarity">
    <text evidence="1">Belongs to the pseudomonas-type ThrB family.</text>
</comment>
<feature type="domain" description="Aminoglycoside phosphotransferase" evidence="2">
    <location>
        <begin position="38"/>
        <end position="262"/>
    </location>
</feature>
<dbReference type="AlphaFoldDB" id="A0A0D0SD29"/>
<dbReference type="PATRIC" id="fig|294.125.peg.4543"/>
<proteinExistence type="inferred from homology"/>
<keyword evidence="3" id="KW-0808">Transferase</keyword>
<gene>
    <name evidence="3" type="primary">thrB_2</name>
    <name evidence="3" type="ORF">PFLU3_44310</name>
</gene>
<dbReference type="EC" id="2.7.1.39" evidence="3"/>
<organism evidence="3 4">
    <name type="scientific">Pseudomonas fluorescens</name>
    <dbReference type="NCBI Taxonomy" id="294"/>
    <lineage>
        <taxon>Bacteria</taxon>
        <taxon>Pseudomonadati</taxon>
        <taxon>Pseudomonadota</taxon>
        <taxon>Gammaproteobacteria</taxon>
        <taxon>Pseudomonadales</taxon>
        <taxon>Pseudomonadaceae</taxon>
        <taxon>Pseudomonas</taxon>
    </lineage>
</organism>
<dbReference type="PANTHER" id="PTHR21064">
    <property type="entry name" value="AMINOGLYCOSIDE PHOSPHOTRANSFERASE DOMAIN-CONTAINING PROTEIN-RELATED"/>
    <property type="match status" value="1"/>
</dbReference>
<dbReference type="SUPFAM" id="SSF56112">
    <property type="entry name" value="Protein kinase-like (PK-like)"/>
    <property type="match status" value="1"/>
</dbReference>
<dbReference type="Pfam" id="PF01636">
    <property type="entry name" value="APH"/>
    <property type="match status" value="1"/>
</dbReference>
<reference evidence="3 4" key="1">
    <citation type="submission" date="2015-01" db="EMBL/GenBank/DDBJ databases">
        <title>Genome sequence of the beneficial rhizobacterium Pseudomonas fluorescens 2-79.</title>
        <authorList>
            <person name="Thuermer A."/>
            <person name="Daniel R."/>
        </authorList>
    </citation>
    <scope>NUCLEOTIDE SEQUENCE [LARGE SCALE GENOMIC DNA]</scope>
    <source>
        <strain evidence="3 4">2-79</strain>
    </source>
</reference>
<sequence>MQLTSHTIFNATALASHLKNEYDIGTIESCHLWRCSVNDVFRLEANGRQWWLRIHPYGWRTPSQTHTEIGALLQLAQAGASVVRPVARTTGDYLLALEAAEGSRTAVLFEHAAGVEVSYSGPEGTKNASRYGCAAAKLHDACDTLRASAQYMRIDLDFILLDPIRKIIPFLGADERAYLLGLSIKLTELIQAHTLTTGFCHGDLNSSNIHFSDNGPCVFDFDCSGWGWRAFELAAFARGMTWSSGPTPANQALISAYFDGYRSQHTVTADDFSIQSAMLLVQRIWVTALHLSMASRIGSFYFGPPYAVKLIEWLRLWEPELKSRN</sequence>
<comment type="caution">
    <text evidence="3">The sequence shown here is derived from an EMBL/GenBank/DDBJ whole genome shotgun (WGS) entry which is preliminary data.</text>
</comment>
<evidence type="ECO:0000313" key="4">
    <source>
        <dbReference type="Proteomes" id="UP000032210"/>
    </source>
</evidence>
<name>A0A0D0SD29_PSEFL</name>
<evidence type="ECO:0000313" key="3">
    <source>
        <dbReference type="EMBL" id="KIR20113.1"/>
    </source>
</evidence>
<protein>
    <submittedName>
        <fullName evidence="3">ThrB_2 protein</fullName>
        <ecNumber evidence="3">2.7.1.39</ecNumber>
    </submittedName>
</protein>
<dbReference type="EMBL" id="JXCQ01000055">
    <property type="protein sequence ID" value="KIR20113.1"/>
    <property type="molecule type" value="Genomic_DNA"/>
</dbReference>
<dbReference type="GO" id="GO:0009088">
    <property type="term" value="P:threonine biosynthetic process"/>
    <property type="evidence" value="ECO:0007669"/>
    <property type="project" value="TreeGrafter"/>
</dbReference>
<dbReference type="InterPro" id="IPR050249">
    <property type="entry name" value="Pseudomonas-type_ThrB"/>
</dbReference>
<dbReference type="InterPro" id="IPR011009">
    <property type="entry name" value="Kinase-like_dom_sf"/>
</dbReference>
<dbReference type="Proteomes" id="UP000032210">
    <property type="component" value="Unassembled WGS sequence"/>
</dbReference>
<dbReference type="RefSeq" id="WP_043050657.1">
    <property type="nucleotide sequence ID" value="NZ_JXCQ01000055.1"/>
</dbReference>
<dbReference type="GO" id="GO:0004413">
    <property type="term" value="F:homoserine kinase activity"/>
    <property type="evidence" value="ECO:0007669"/>
    <property type="project" value="UniProtKB-EC"/>
</dbReference>
<dbReference type="InterPro" id="IPR002575">
    <property type="entry name" value="Aminoglycoside_PTrfase"/>
</dbReference>